<dbReference type="STRING" id="411473.RUMCAL_01725"/>
<dbReference type="AlphaFoldDB" id="U2M6S1"/>
<proteinExistence type="predicted"/>
<evidence type="ECO:0000256" key="1">
    <source>
        <dbReference type="SAM" id="Phobius"/>
    </source>
</evidence>
<keyword evidence="1" id="KW-0472">Membrane</keyword>
<comment type="caution">
    <text evidence="2">The sequence shown here is derived from an EMBL/GenBank/DDBJ whole genome shotgun (WGS) entry which is preliminary data.</text>
</comment>
<keyword evidence="1" id="KW-0812">Transmembrane</keyword>
<feature type="transmembrane region" description="Helical" evidence="1">
    <location>
        <begin position="29"/>
        <end position="51"/>
    </location>
</feature>
<gene>
    <name evidence="2" type="ORF">RUMCAL_01725</name>
</gene>
<dbReference type="Proteomes" id="UP000016662">
    <property type="component" value="Unassembled WGS sequence"/>
</dbReference>
<protein>
    <submittedName>
        <fullName evidence="2">Uncharacterized protein</fullName>
    </submittedName>
</protein>
<keyword evidence="3" id="KW-1185">Reference proteome</keyword>
<keyword evidence="1" id="KW-1133">Transmembrane helix</keyword>
<accession>U2M6S1</accession>
<dbReference type="HOGENOM" id="CLU_3084419_0_0_9"/>
<name>U2M6S1_9FIRM</name>
<organism evidence="2 3">
    <name type="scientific">Ruminococcus callidus ATCC 27760</name>
    <dbReference type="NCBI Taxonomy" id="411473"/>
    <lineage>
        <taxon>Bacteria</taxon>
        <taxon>Bacillati</taxon>
        <taxon>Bacillota</taxon>
        <taxon>Clostridia</taxon>
        <taxon>Eubacteriales</taxon>
        <taxon>Oscillospiraceae</taxon>
        <taxon>Ruminococcus</taxon>
    </lineage>
</organism>
<reference evidence="2 3" key="1">
    <citation type="submission" date="2013-07" db="EMBL/GenBank/DDBJ databases">
        <authorList>
            <person name="Weinstock G."/>
            <person name="Sodergren E."/>
            <person name="Wylie T."/>
            <person name="Fulton L."/>
            <person name="Fulton R."/>
            <person name="Fronick C."/>
            <person name="O'Laughlin M."/>
            <person name="Godfrey J."/>
            <person name="Miner T."/>
            <person name="Herter B."/>
            <person name="Appelbaum E."/>
            <person name="Cordes M."/>
            <person name="Lek S."/>
            <person name="Wollam A."/>
            <person name="Pepin K.H."/>
            <person name="Palsikar V.B."/>
            <person name="Mitreva M."/>
            <person name="Wilson R.K."/>
        </authorList>
    </citation>
    <scope>NUCLEOTIDE SEQUENCE [LARGE SCALE GENOMIC DNA]</scope>
    <source>
        <strain evidence="2 3">ATCC 27760</strain>
    </source>
</reference>
<sequence>MSEQICVSIDSSVQIKKRMPRTGNQSVRGMFFLSGAYVSLGHLTHMLCAVLP</sequence>
<dbReference type="EMBL" id="AWVF01000220">
    <property type="protein sequence ID" value="ERJ95013.1"/>
    <property type="molecule type" value="Genomic_DNA"/>
</dbReference>
<evidence type="ECO:0000313" key="3">
    <source>
        <dbReference type="Proteomes" id="UP000016662"/>
    </source>
</evidence>
<evidence type="ECO:0000313" key="2">
    <source>
        <dbReference type="EMBL" id="ERJ95013.1"/>
    </source>
</evidence>